<sequence>MKTKVKVIGAGSIGNHLTQASRRMGWDVVVVDADPKALERMKNEIYPQRYGKWDESIKLYTPDKEPKGGFDIIMIGTPPDVRMKLALEALKENPKLLHLEKPLCTPDMKGVLEFNEELKKHPGTIVVVGYDNAVGSALVELAGMLEKKTFGEILTLDVEFREHWRGIFSAHPWLAGPWETYLGYWKRGGGAGGEHSHALHLWKYLADISGFGGITDVKSFFDFKKEREAEYDYLATFLLKTKSGKVGRVVQDVITFPVKKWARAQGANGFIEWVGNASPEGDLLRYQIEGSEMVEKMVAKKRPDDFYCETLHYKDLLDGKIKLEDSPLSLDRGLEVMKIISEGYKVAEK</sequence>
<name>A0A0G1N909_9BACT</name>
<dbReference type="Gene3D" id="3.30.360.10">
    <property type="entry name" value="Dihydrodipicolinate Reductase, domain 2"/>
    <property type="match status" value="1"/>
</dbReference>
<dbReference type="GO" id="GO:0070403">
    <property type="term" value="F:NAD+ binding"/>
    <property type="evidence" value="ECO:0007669"/>
    <property type="project" value="InterPro"/>
</dbReference>
<dbReference type="GO" id="GO:0006631">
    <property type="term" value="P:fatty acid metabolic process"/>
    <property type="evidence" value="ECO:0007669"/>
    <property type="project" value="InterPro"/>
</dbReference>
<feature type="domain" description="3-hydroxyacyl-CoA dehydrogenase NAD binding" evidence="1">
    <location>
        <begin position="4"/>
        <end position="46"/>
    </location>
</feature>
<accession>A0A0G1N909</accession>
<dbReference type="InterPro" id="IPR036291">
    <property type="entry name" value="NAD(P)-bd_dom_sf"/>
</dbReference>
<organism evidence="2 3">
    <name type="scientific">Candidatus Giovannonibacteria bacterium GW2011_GWB1_45_9b</name>
    <dbReference type="NCBI Taxonomy" id="1618653"/>
    <lineage>
        <taxon>Bacteria</taxon>
        <taxon>Candidatus Giovannoniibacteriota</taxon>
    </lineage>
</organism>
<protein>
    <submittedName>
        <fullName evidence="2">Dehydrogenase-like protein</fullName>
    </submittedName>
</protein>
<dbReference type="PANTHER" id="PTHR43249:SF1">
    <property type="entry name" value="D-GLUCOSIDE 3-DEHYDROGENASE"/>
    <property type="match status" value="1"/>
</dbReference>
<evidence type="ECO:0000313" key="2">
    <source>
        <dbReference type="EMBL" id="KKU16807.1"/>
    </source>
</evidence>
<comment type="caution">
    <text evidence="2">The sequence shown here is derived from an EMBL/GenBank/DDBJ whole genome shotgun (WGS) entry which is preliminary data.</text>
</comment>
<reference evidence="2 3" key="1">
    <citation type="journal article" date="2015" name="Nature">
        <title>rRNA introns, odd ribosomes, and small enigmatic genomes across a large radiation of phyla.</title>
        <authorList>
            <person name="Brown C.T."/>
            <person name="Hug L.A."/>
            <person name="Thomas B.C."/>
            <person name="Sharon I."/>
            <person name="Castelle C.J."/>
            <person name="Singh A."/>
            <person name="Wilkins M.J."/>
            <person name="Williams K.H."/>
            <person name="Banfield J.F."/>
        </authorList>
    </citation>
    <scope>NUCLEOTIDE SEQUENCE [LARGE SCALE GENOMIC DNA]</scope>
</reference>
<dbReference type="Proteomes" id="UP000034020">
    <property type="component" value="Unassembled WGS sequence"/>
</dbReference>
<dbReference type="Gene3D" id="3.40.50.720">
    <property type="entry name" value="NAD(P)-binding Rossmann-like Domain"/>
    <property type="match status" value="1"/>
</dbReference>
<dbReference type="PANTHER" id="PTHR43249">
    <property type="entry name" value="UDP-N-ACETYL-2-AMINO-2-DEOXY-D-GLUCURONATE OXIDASE"/>
    <property type="match status" value="1"/>
</dbReference>
<gene>
    <name evidence="2" type="ORF">UX24_C0001G0003</name>
</gene>
<dbReference type="EMBL" id="LCLL01000001">
    <property type="protein sequence ID" value="KKU16807.1"/>
    <property type="molecule type" value="Genomic_DNA"/>
</dbReference>
<dbReference type="Pfam" id="PF02737">
    <property type="entry name" value="3HCDH_N"/>
    <property type="match status" value="1"/>
</dbReference>
<dbReference type="InterPro" id="IPR006176">
    <property type="entry name" value="3-OHacyl-CoA_DH_NAD-bd"/>
</dbReference>
<proteinExistence type="predicted"/>
<dbReference type="SUPFAM" id="SSF55347">
    <property type="entry name" value="Glyceraldehyde-3-phosphate dehydrogenase-like, C-terminal domain"/>
    <property type="match status" value="1"/>
</dbReference>
<evidence type="ECO:0000313" key="3">
    <source>
        <dbReference type="Proteomes" id="UP000034020"/>
    </source>
</evidence>
<evidence type="ECO:0000259" key="1">
    <source>
        <dbReference type="Pfam" id="PF02737"/>
    </source>
</evidence>
<dbReference type="SUPFAM" id="SSF51735">
    <property type="entry name" value="NAD(P)-binding Rossmann-fold domains"/>
    <property type="match status" value="1"/>
</dbReference>
<dbReference type="InterPro" id="IPR052515">
    <property type="entry name" value="Gfo/Idh/MocA_Oxidoreductase"/>
</dbReference>
<dbReference type="AlphaFoldDB" id="A0A0G1N909"/>